<dbReference type="AlphaFoldDB" id="A0A816CXL2"/>
<proteinExistence type="predicted"/>
<feature type="compositionally biased region" description="Basic and acidic residues" evidence="1">
    <location>
        <begin position="91"/>
        <end position="100"/>
    </location>
</feature>
<name>A0A816CXL2_ADIRI</name>
<dbReference type="Pfam" id="PF21975">
    <property type="entry name" value="ASNSD1-SEP"/>
    <property type="match status" value="1"/>
</dbReference>
<comment type="caution">
    <text evidence="2">The sequence shown here is derived from an EMBL/GenBank/DDBJ whole genome shotgun (WGS) entry which is preliminary data.</text>
</comment>
<gene>
    <name evidence="2" type="ORF">XAT740_LOCUS51422</name>
</gene>
<organism evidence="2 3">
    <name type="scientific">Adineta ricciae</name>
    <name type="common">Rotifer</name>
    <dbReference type="NCBI Taxonomy" id="249248"/>
    <lineage>
        <taxon>Eukaryota</taxon>
        <taxon>Metazoa</taxon>
        <taxon>Spiralia</taxon>
        <taxon>Gnathifera</taxon>
        <taxon>Rotifera</taxon>
        <taxon>Eurotatoria</taxon>
        <taxon>Bdelloidea</taxon>
        <taxon>Adinetida</taxon>
        <taxon>Adinetidae</taxon>
        <taxon>Adineta</taxon>
    </lineage>
</organism>
<reference evidence="2" key="1">
    <citation type="submission" date="2021-02" db="EMBL/GenBank/DDBJ databases">
        <authorList>
            <person name="Nowell W R."/>
        </authorList>
    </citation>
    <scope>NUCLEOTIDE SEQUENCE</scope>
</reference>
<accession>A0A816CXL2</accession>
<keyword evidence="3" id="KW-1185">Reference proteome</keyword>
<protein>
    <submittedName>
        <fullName evidence="2">Uncharacterized protein</fullName>
    </submittedName>
</protein>
<dbReference type="EMBL" id="CAJNOR010008166">
    <property type="protein sequence ID" value="CAF1629547.1"/>
    <property type="molecule type" value="Genomic_DNA"/>
</dbReference>
<dbReference type="Gene3D" id="1.10.287.370">
    <property type="match status" value="1"/>
</dbReference>
<evidence type="ECO:0000313" key="2">
    <source>
        <dbReference type="EMBL" id="CAF1629547.1"/>
    </source>
</evidence>
<evidence type="ECO:0000313" key="3">
    <source>
        <dbReference type="Proteomes" id="UP000663828"/>
    </source>
</evidence>
<sequence>MSSEAIYRIDVLRQSTNSLHDILVLNTRKSFFSFSEERIRNGSKKLAKARSTTQQGRLDKFFTVSRTVTAKTSSPKKSEAPIVTIKGLKRKIEPASEAKPKGKPAGSSAKKAKIQAANVLRHELEALKTGRKVYVQQPGSLVFFKSDKDTALKNCHETLKSLQREYEQMGSKMDQS</sequence>
<dbReference type="InterPro" id="IPR009053">
    <property type="entry name" value="Prefoldin"/>
</dbReference>
<evidence type="ECO:0000256" key="1">
    <source>
        <dbReference type="SAM" id="MobiDB-lite"/>
    </source>
</evidence>
<feature type="region of interest" description="Disordered" evidence="1">
    <location>
        <begin position="91"/>
        <end position="112"/>
    </location>
</feature>
<dbReference type="InterPro" id="IPR054148">
    <property type="entry name" value="ASNSD1-SEP"/>
</dbReference>
<dbReference type="Proteomes" id="UP000663828">
    <property type="component" value="Unassembled WGS sequence"/>
</dbReference>